<dbReference type="EMBL" id="POUC01000013">
    <property type="protein sequence ID" value="PNG23529.1"/>
    <property type="molecule type" value="Genomic_DNA"/>
</dbReference>
<feature type="region of interest" description="Disordered" evidence="3">
    <location>
        <begin position="220"/>
        <end position="331"/>
    </location>
</feature>
<evidence type="ECO:0000259" key="4">
    <source>
        <dbReference type="SMART" id="SM00470"/>
    </source>
</evidence>
<dbReference type="Proteomes" id="UP000235943">
    <property type="component" value="Unassembled WGS sequence"/>
</dbReference>
<evidence type="ECO:0000256" key="1">
    <source>
        <dbReference type="ARBA" id="ARBA00006295"/>
    </source>
</evidence>
<dbReference type="InterPro" id="IPR041468">
    <property type="entry name" value="HTH_ParB/Spo0J"/>
</dbReference>
<dbReference type="SUPFAM" id="SSF110849">
    <property type="entry name" value="ParB/Sulfiredoxin"/>
    <property type="match status" value="1"/>
</dbReference>
<dbReference type="NCBIfam" id="TIGR00180">
    <property type="entry name" value="parB_part"/>
    <property type="match status" value="1"/>
</dbReference>
<dbReference type="GO" id="GO:0007059">
    <property type="term" value="P:chromosome segregation"/>
    <property type="evidence" value="ECO:0007669"/>
    <property type="project" value="UniProtKB-KW"/>
</dbReference>
<dbReference type="InterPro" id="IPR036086">
    <property type="entry name" value="ParB/Sulfiredoxin_sf"/>
</dbReference>
<comment type="similarity">
    <text evidence="1">Belongs to the ParB family.</text>
</comment>
<accession>A0A2N8TWY9</accession>
<dbReference type="PANTHER" id="PTHR33375">
    <property type="entry name" value="CHROMOSOME-PARTITIONING PROTEIN PARB-RELATED"/>
    <property type="match status" value="1"/>
</dbReference>
<feature type="compositionally biased region" description="Basic and acidic residues" evidence="3">
    <location>
        <begin position="228"/>
        <end position="241"/>
    </location>
</feature>
<keyword evidence="2" id="KW-0159">Chromosome partition</keyword>
<dbReference type="InterPro" id="IPR050336">
    <property type="entry name" value="Chromosome_partition/occlusion"/>
</dbReference>
<organism evidence="5 6">
    <name type="scientific">Streptomyces cahuitamycinicus</name>
    <dbReference type="NCBI Taxonomy" id="2070367"/>
    <lineage>
        <taxon>Bacteria</taxon>
        <taxon>Bacillati</taxon>
        <taxon>Actinomycetota</taxon>
        <taxon>Actinomycetes</taxon>
        <taxon>Kitasatosporales</taxon>
        <taxon>Streptomycetaceae</taxon>
        <taxon>Streptomyces</taxon>
    </lineage>
</organism>
<evidence type="ECO:0000313" key="5">
    <source>
        <dbReference type="EMBL" id="PNG23529.1"/>
    </source>
</evidence>
<dbReference type="GO" id="GO:0005694">
    <property type="term" value="C:chromosome"/>
    <property type="evidence" value="ECO:0007669"/>
    <property type="project" value="TreeGrafter"/>
</dbReference>
<comment type="caution">
    <text evidence="5">The sequence shown here is derived from an EMBL/GenBank/DDBJ whole genome shotgun (WGS) entry which is preliminary data.</text>
</comment>
<dbReference type="GO" id="GO:0045881">
    <property type="term" value="P:positive regulation of sporulation resulting in formation of a cellular spore"/>
    <property type="evidence" value="ECO:0007669"/>
    <property type="project" value="TreeGrafter"/>
</dbReference>
<dbReference type="RefSeq" id="WP_102907555.1">
    <property type="nucleotide sequence ID" value="NZ_POUC01000013.1"/>
</dbReference>
<gene>
    <name evidence="5" type="ORF">C1J00_03515</name>
</gene>
<dbReference type="PANTHER" id="PTHR33375:SF1">
    <property type="entry name" value="CHROMOSOME-PARTITIONING PROTEIN PARB-RELATED"/>
    <property type="match status" value="1"/>
</dbReference>
<feature type="compositionally biased region" description="Polar residues" evidence="3">
    <location>
        <begin position="309"/>
        <end position="322"/>
    </location>
</feature>
<dbReference type="Pfam" id="PF02195">
    <property type="entry name" value="ParB_N"/>
    <property type="match status" value="1"/>
</dbReference>
<dbReference type="SMART" id="SM00470">
    <property type="entry name" value="ParB"/>
    <property type="match status" value="1"/>
</dbReference>
<evidence type="ECO:0000256" key="2">
    <source>
        <dbReference type="ARBA" id="ARBA00022829"/>
    </source>
</evidence>
<dbReference type="OrthoDB" id="70307at2"/>
<feature type="domain" description="ParB-like N-terminal" evidence="4">
    <location>
        <begin position="41"/>
        <end position="147"/>
    </location>
</feature>
<keyword evidence="6" id="KW-1185">Reference proteome</keyword>
<evidence type="ECO:0000313" key="6">
    <source>
        <dbReference type="Proteomes" id="UP000235943"/>
    </source>
</evidence>
<protein>
    <submittedName>
        <fullName evidence="5">Plasmid partitioning protein</fullName>
    </submittedName>
</protein>
<sequence length="384" mass="40914">MSKADQLGSGRFGGGVRTVSARRQAVAAATGVPTEGIAAPSELPVHRVSLNPDNPRSDLGDLTDLAGSLETHGQKQAITVMNRDAYIKANPEREADLEPDTTHVVVDGSSRLAAAREAGLATVKVMVSDDQGSTPEELLESALVANIHRQDLEELDEARALQRLMEIHGSQRALAKRLHRSQGWISQRLALLNLSPELQARIGEERIDLLRAVGNKPADQQQAALGKLKAERAGKEEEARASKRHSPQRPADAGKDDTANRSAGDYGVITTGSSEGGSIPANGQREARGHDGEPANQAASGAVPEPRADSSSPESKNTSAEQQARRVPFDRPGELAMLLDARVKVDDAFFTLLQLLSSKALDRDPARLGELARSFAEQAAARTG</sequence>
<reference evidence="5 6" key="1">
    <citation type="submission" date="2018-01" db="EMBL/GenBank/DDBJ databases">
        <title>Draft genome sequence of Streptomyces sp. 13K301.</title>
        <authorList>
            <person name="Sahin N."/>
            <person name="Saygin H."/>
            <person name="Ay H."/>
        </authorList>
    </citation>
    <scope>NUCLEOTIDE SEQUENCE [LARGE SCALE GENOMIC DNA]</scope>
    <source>
        <strain evidence="5 6">13K301</strain>
    </source>
</reference>
<dbReference type="Pfam" id="PF17762">
    <property type="entry name" value="HTH_ParB"/>
    <property type="match status" value="1"/>
</dbReference>
<dbReference type="InterPro" id="IPR004437">
    <property type="entry name" value="ParB/RepB/Spo0J"/>
</dbReference>
<evidence type="ECO:0000256" key="3">
    <source>
        <dbReference type="SAM" id="MobiDB-lite"/>
    </source>
</evidence>
<dbReference type="GO" id="GO:0003677">
    <property type="term" value="F:DNA binding"/>
    <property type="evidence" value="ECO:0007669"/>
    <property type="project" value="InterPro"/>
</dbReference>
<dbReference type="InterPro" id="IPR003115">
    <property type="entry name" value="ParB_N"/>
</dbReference>
<proteinExistence type="inferred from homology"/>
<dbReference type="Gene3D" id="1.10.10.2830">
    <property type="match status" value="1"/>
</dbReference>
<name>A0A2N8TWY9_9ACTN</name>
<dbReference type="Gene3D" id="3.90.1530.30">
    <property type="match status" value="1"/>
</dbReference>
<dbReference type="AlphaFoldDB" id="A0A2N8TWY9"/>
<dbReference type="SUPFAM" id="SSF109709">
    <property type="entry name" value="KorB DNA-binding domain-like"/>
    <property type="match status" value="1"/>
</dbReference>